<feature type="non-terminal residue" evidence="1">
    <location>
        <position position="1"/>
    </location>
</feature>
<comment type="caution">
    <text evidence="1">The sequence shown here is derived from an EMBL/GenBank/DDBJ whole genome shotgun (WGS) entry which is preliminary data.</text>
</comment>
<sequence>AGYDVTELEKDWTWDKFADVLIGVKQYMVEQGMCGENDYIWSDMWCGQTSGYGQGGNLLKLLGASYDINTGWAITTNYGLVYDADSDSFVDGSVSDKYKQAYTVLQKLVQNKVLDPETWTQDDDTALNKFYRGETVIMSTNRAQYAVQDAKVKEQLGEGNYELYRYPHSHRHIRLSGREPAP</sequence>
<name>K1TEL8_9ZZZZ</name>
<gene>
    <name evidence="1" type="ORF">LEA_10094</name>
</gene>
<dbReference type="EMBL" id="AJWY01006784">
    <property type="protein sequence ID" value="EKC65874.1"/>
    <property type="molecule type" value="Genomic_DNA"/>
</dbReference>
<accession>K1TEL8</accession>
<dbReference type="SUPFAM" id="SSF53850">
    <property type="entry name" value="Periplasmic binding protein-like II"/>
    <property type="match status" value="1"/>
</dbReference>
<dbReference type="AlphaFoldDB" id="K1TEL8"/>
<evidence type="ECO:0000313" key="1">
    <source>
        <dbReference type="EMBL" id="EKC65874.1"/>
    </source>
</evidence>
<proteinExistence type="predicted"/>
<protein>
    <submittedName>
        <fullName evidence="1">ABC transporter substrate-binding protein</fullName>
    </submittedName>
</protein>
<dbReference type="Gene3D" id="3.40.190.10">
    <property type="entry name" value="Periplasmic binding protein-like II"/>
    <property type="match status" value="1"/>
</dbReference>
<reference evidence="1" key="1">
    <citation type="journal article" date="2013" name="Environ. Microbiol.">
        <title>Microbiota from the distal guts of lean and obese adolescents exhibit partial functional redundancy besides clear differences in community structure.</title>
        <authorList>
            <person name="Ferrer M."/>
            <person name="Ruiz A."/>
            <person name="Lanza F."/>
            <person name="Haange S.B."/>
            <person name="Oberbach A."/>
            <person name="Till H."/>
            <person name="Bargiela R."/>
            <person name="Campoy C."/>
            <person name="Segura M.T."/>
            <person name="Richter M."/>
            <person name="von Bergen M."/>
            <person name="Seifert J."/>
            <person name="Suarez A."/>
        </authorList>
    </citation>
    <scope>NUCLEOTIDE SEQUENCE</scope>
</reference>
<organism evidence="1">
    <name type="scientific">human gut metagenome</name>
    <dbReference type="NCBI Taxonomy" id="408170"/>
    <lineage>
        <taxon>unclassified sequences</taxon>
        <taxon>metagenomes</taxon>
        <taxon>organismal metagenomes</taxon>
    </lineage>
</organism>